<keyword evidence="2 4" id="KW-0064">Aspartyl protease</keyword>
<keyword evidence="4" id="KW-0645">Protease</keyword>
<dbReference type="OrthoDB" id="660550at2759"/>
<dbReference type="PRINTS" id="PR00792">
    <property type="entry name" value="PEPSIN"/>
</dbReference>
<dbReference type="Pfam" id="PF00026">
    <property type="entry name" value="Asp"/>
    <property type="match status" value="1"/>
</dbReference>
<dbReference type="Proteomes" id="UP000186601">
    <property type="component" value="Unassembled WGS sequence"/>
</dbReference>
<feature type="chain" id="PRO_5015313807" description="Peptidase A1 domain-containing protein" evidence="5">
    <location>
        <begin position="17"/>
        <end position="412"/>
    </location>
</feature>
<evidence type="ECO:0000259" key="6">
    <source>
        <dbReference type="PROSITE" id="PS51767"/>
    </source>
</evidence>
<evidence type="ECO:0000256" key="5">
    <source>
        <dbReference type="SAM" id="SignalP"/>
    </source>
</evidence>
<sequence>MLSSSFFTLLLALTAASSPVVIRDNLIKLPLVKRINSTGSANILQRDQARAKSFKTQGRPHSTQFKHGSTAAAAPVSVPITNGVVSYTVEVSIGSPAKTFNLIVDTGSSNTWAGADESNPVPAGSRSTGQLVEVIYGSGAFLGEEVIDTITLGGLTIPSQSIGDAVISEGFEGVDGILGIGPTDLTEDTTSGGGTVPTVTDNAFTLGLIGTKEVGISLEPTTSLSVTNGELVFGGIDTSKFTGNLLSVPITSTSPASTFVGIDQTITYGTAGTPILASTAGILDTGTTLLLIASDAIAAYEAATGAVLDETTGLLTITSAQFANLQSLFFQIGGETFEFTPNAQLFPRALNTAIGGQADSIYLIVGDLGTESGEGLDFINGQSFLERFYLVFDSGNSQVGLATTPFTDATTN</sequence>
<proteinExistence type="inferred from homology"/>
<dbReference type="InterPro" id="IPR021109">
    <property type="entry name" value="Peptidase_aspartic_dom_sf"/>
</dbReference>
<dbReference type="SUPFAM" id="SSF50630">
    <property type="entry name" value="Acid proteases"/>
    <property type="match status" value="1"/>
</dbReference>
<dbReference type="InterPro" id="IPR034164">
    <property type="entry name" value="Pepsin-like_dom"/>
</dbReference>
<dbReference type="PANTHER" id="PTHR47966">
    <property type="entry name" value="BETA-SITE APP-CLEAVING ENZYME, ISOFORM A-RELATED"/>
    <property type="match status" value="1"/>
</dbReference>
<dbReference type="GO" id="GO:0006508">
    <property type="term" value="P:proteolysis"/>
    <property type="evidence" value="ECO:0007669"/>
    <property type="project" value="UniProtKB-KW"/>
</dbReference>
<evidence type="ECO:0000313" key="7">
    <source>
        <dbReference type="EMBL" id="PSR75643.1"/>
    </source>
</evidence>
<evidence type="ECO:0000313" key="8">
    <source>
        <dbReference type="Proteomes" id="UP000186601"/>
    </source>
</evidence>
<dbReference type="PROSITE" id="PS00141">
    <property type="entry name" value="ASP_PROTEASE"/>
    <property type="match status" value="1"/>
</dbReference>
<dbReference type="CDD" id="cd05471">
    <property type="entry name" value="pepsin_like"/>
    <property type="match status" value="1"/>
</dbReference>
<feature type="signal peptide" evidence="5">
    <location>
        <begin position="1"/>
        <end position="16"/>
    </location>
</feature>
<dbReference type="InterPro" id="IPR001969">
    <property type="entry name" value="Aspartic_peptidase_AS"/>
</dbReference>
<feature type="domain" description="Peptidase A1" evidence="6">
    <location>
        <begin position="87"/>
        <end position="402"/>
    </location>
</feature>
<dbReference type="PANTHER" id="PTHR47966:SF51">
    <property type="entry name" value="BETA-SITE APP-CLEAVING ENZYME, ISOFORM A-RELATED"/>
    <property type="match status" value="1"/>
</dbReference>
<dbReference type="PROSITE" id="PS51767">
    <property type="entry name" value="PEPTIDASE_A1"/>
    <property type="match status" value="1"/>
</dbReference>
<dbReference type="STRING" id="98765.A0A2R6NS04"/>
<gene>
    <name evidence="7" type="ORF">PHLCEN_2v8934</name>
</gene>
<keyword evidence="5" id="KW-0732">Signal</keyword>
<evidence type="ECO:0000256" key="4">
    <source>
        <dbReference type="RuleBase" id="RU000454"/>
    </source>
</evidence>
<dbReference type="Gene3D" id="2.40.70.10">
    <property type="entry name" value="Acid Proteases"/>
    <property type="match status" value="2"/>
</dbReference>
<dbReference type="InterPro" id="IPR033121">
    <property type="entry name" value="PEPTIDASE_A1"/>
</dbReference>
<dbReference type="AlphaFoldDB" id="A0A2R6NS04"/>
<evidence type="ECO:0000256" key="2">
    <source>
        <dbReference type="ARBA" id="ARBA00022750"/>
    </source>
</evidence>
<reference evidence="7 8" key="1">
    <citation type="submission" date="2018-02" db="EMBL/GenBank/DDBJ databases">
        <title>Genome sequence of the basidiomycete white-rot fungus Phlebia centrifuga.</title>
        <authorList>
            <person name="Granchi Z."/>
            <person name="Peng M."/>
            <person name="de Vries R.P."/>
            <person name="Hilden K."/>
            <person name="Makela M.R."/>
            <person name="Grigoriev I."/>
            <person name="Riley R."/>
        </authorList>
    </citation>
    <scope>NUCLEOTIDE SEQUENCE [LARGE SCALE GENOMIC DNA]</scope>
    <source>
        <strain evidence="7 8">FBCC195</strain>
    </source>
</reference>
<comment type="similarity">
    <text evidence="1 4">Belongs to the peptidase A1 family.</text>
</comment>
<accession>A0A2R6NS04</accession>
<comment type="caution">
    <text evidence="7">The sequence shown here is derived from an EMBL/GenBank/DDBJ whole genome shotgun (WGS) entry which is preliminary data.</text>
</comment>
<feature type="active site" evidence="3">
    <location>
        <position position="284"/>
    </location>
</feature>
<dbReference type="EMBL" id="MLYV02000881">
    <property type="protein sequence ID" value="PSR75643.1"/>
    <property type="molecule type" value="Genomic_DNA"/>
</dbReference>
<keyword evidence="4" id="KW-0378">Hydrolase</keyword>
<name>A0A2R6NS04_9APHY</name>
<evidence type="ECO:0000256" key="3">
    <source>
        <dbReference type="PIRSR" id="PIRSR601461-1"/>
    </source>
</evidence>
<protein>
    <recommendedName>
        <fullName evidence="6">Peptidase A1 domain-containing protein</fullName>
    </recommendedName>
</protein>
<dbReference type="GO" id="GO:0004190">
    <property type="term" value="F:aspartic-type endopeptidase activity"/>
    <property type="evidence" value="ECO:0007669"/>
    <property type="project" value="UniProtKB-KW"/>
</dbReference>
<feature type="active site" evidence="3">
    <location>
        <position position="105"/>
    </location>
</feature>
<evidence type="ECO:0000256" key="1">
    <source>
        <dbReference type="ARBA" id="ARBA00007447"/>
    </source>
</evidence>
<dbReference type="InterPro" id="IPR001461">
    <property type="entry name" value="Aspartic_peptidase_A1"/>
</dbReference>
<organism evidence="7 8">
    <name type="scientific">Hermanssonia centrifuga</name>
    <dbReference type="NCBI Taxonomy" id="98765"/>
    <lineage>
        <taxon>Eukaryota</taxon>
        <taxon>Fungi</taxon>
        <taxon>Dikarya</taxon>
        <taxon>Basidiomycota</taxon>
        <taxon>Agaricomycotina</taxon>
        <taxon>Agaricomycetes</taxon>
        <taxon>Polyporales</taxon>
        <taxon>Meruliaceae</taxon>
        <taxon>Hermanssonia</taxon>
    </lineage>
</organism>
<keyword evidence="8" id="KW-1185">Reference proteome</keyword>